<dbReference type="Proteomes" id="UP000285951">
    <property type="component" value="Unassembled WGS sequence"/>
</dbReference>
<name>A0A7M4D0Y8_9BACT</name>
<evidence type="ECO:0000313" key="1">
    <source>
        <dbReference type="EMBL" id="MUP36317.1"/>
    </source>
</evidence>
<reference evidence="1 4" key="2">
    <citation type="submission" date="2019-12" db="EMBL/GenBank/DDBJ databases">
        <title>Draft genome sequence of Labilibaculum sp. strain 44 isolated from deep waters of Black Sea.</title>
        <authorList>
            <person name="Yadav S."/>
            <person name="Villanueva L."/>
        </authorList>
    </citation>
    <scope>NUCLEOTIDE SEQUENCE [LARGE SCALE GENOMIC DNA]</scope>
    <source>
        <strain evidence="1 4">44</strain>
    </source>
</reference>
<proteinExistence type="predicted"/>
<organism evidence="1 4">
    <name type="scientific">Labilibaculum euxinus</name>
    <dbReference type="NCBI Taxonomy" id="2686357"/>
    <lineage>
        <taxon>Bacteria</taxon>
        <taxon>Pseudomonadati</taxon>
        <taxon>Bacteroidota</taxon>
        <taxon>Bacteroidia</taxon>
        <taxon>Marinilabiliales</taxon>
        <taxon>Marinifilaceae</taxon>
        <taxon>Labilibaculum</taxon>
    </lineage>
</organism>
<sequence length="51" mass="5508">MLSIVNELMKQIEGTELISSEELTAKYGGTDVPVEVDNGCSSCKTCVTKKK</sequence>
<dbReference type="EMBL" id="WOTW01000001">
    <property type="protein sequence ID" value="MUP36317.1"/>
    <property type="molecule type" value="Genomic_DNA"/>
</dbReference>
<accession>A0A7M4D0Y8</accession>
<dbReference type="Proteomes" id="UP000462449">
    <property type="component" value="Unassembled WGS sequence"/>
</dbReference>
<protein>
    <submittedName>
        <fullName evidence="1">Uncharacterized protein</fullName>
    </submittedName>
</protein>
<dbReference type="RefSeq" id="WP_156194299.1">
    <property type="nucleotide sequence ID" value="NZ_QTZN02000001.1"/>
</dbReference>
<dbReference type="EMBL" id="QTZN02000001">
    <property type="protein sequence ID" value="MVB05522.1"/>
    <property type="molecule type" value="Genomic_DNA"/>
</dbReference>
<evidence type="ECO:0000313" key="4">
    <source>
        <dbReference type="Proteomes" id="UP000462449"/>
    </source>
</evidence>
<comment type="caution">
    <text evidence="1">The sequence shown here is derived from an EMBL/GenBank/DDBJ whole genome shotgun (WGS) entry which is preliminary data.</text>
</comment>
<dbReference type="AlphaFoldDB" id="A0A7M4D0Y8"/>
<reference evidence="2 3" key="1">
    <citation type="submission" date="2019-11" db="EMBL/GenBank/DDBJ databases">
        <title>Draft genome sequence of Labilibaculum sp. strain SYP isolated from Black Sea.</title>
        <authorList>
            <person name="Yadav S."/>
            <person name="Villanueva L."/>
        </authorList>
    </citation>
    <scope>NUCLEOTIDE SEQUENCE [LARGE SCALE GENOMIC DNA]</scope>
    <source>
        <strain evidence="2 3">44</strain>
    </source>
</reference>
<evidence type="ECO:0000313" key="3">
    <source>
        <dbReference type="Proteomes" id="UP000285951"/>
    </source>
</evidence>
<gene>
    <name evidence="2" type="ORF">DWB62_000600</name>
    <name evidence="1" type="ORF">GNY23_00600</name>
</gene>
<evidence type="ECO:0000313" key="2">
    <source>
        <dbReference type="EMBL" id="MVB05522.1"/>
    </source>
</evidence>
<keyword evidence="3" id="KW-1185">Reference proteome</keyword>